<dbReference type="PRINTS" id="PR00171">
    <property type="entry name" value="SUGRTRNSPORT"/>
</dbReference>
<keyword evidence="10" id="KW-1185">Reference proteome</keyword>
<dbReference type="Proteomes" id="UP001211907">
    <property type="component" value="Unassembled WGS sequence"/>
</dbReference>
<proteinExistence type="inferred from homology"/>
<evidence type="ECO:0000256" key="6">
    <source>
        <dbReference type="ARBA" id="ARBA00023136"/>
    </source>
</evidence>
<gene>
    <name evidence="9" type="ORF">HK100_007820</name>
</gene>
<evidence type="ECO:0000256" key="3">
    <source>
        <dbReference type="ARBA" id="ARBA00022448"/>
    </source>
</evidence>
<evidence type="ECO:0000256" key="7">
    <source>
        <dbReference type="SAM" id="Phobius"/>
    </source>
</evidence>
<evidence type="ECO:0000259" key="8">
    <source>
        <dbReference type="PROSITE" id="PS50850"/>
    </source>
</evidence>
<keyword evidence="3" id="KW-0813">Transport</keyword>
<dbReference type="Gene3D" id="1.20.1250.20">
    <property type="entry name" value="MFS general substrate transporter like domains"/>
    <property type="match status" value="1"/>
</dbReference>
<feature type="transmembrane region" description="Helical" evidence="7">
    <location>
        <begin position="149"/>
        <end position="172"/>
    </location>
</feature>
<evidence type="ECO:0000256" key="2">
    <source>
        <dbReference type="ARBA" id="ARBA00010992"/>
    </source>
</evidence>
<dbReference type="InterPro" id="IPR020846">
    <property type="entry name" value="MFS_dom"/>
</dbReference>
<comment type="caution">
    <text evidence="9">The sequence shown here is derived from an EMBL/GenBank/DDBJ whole genome shotgun (WGS) entry which is preliminary data.</text>
</comment>
<dbReference type="PROSITE" id="PS50850">
    <property type="entry name" value="MFS"/>
    <property type="match status" value="1"/>
</dbReference>
<keyword evidence="6 7" id="KW-0472">Membrane</keyword>
<reference evidence="9" key="1">
    <citation type="submission" date="2020-05" db="EMBL/GenBank/DDBJ databases">
        <title>Phylogenomic resolution of chytrid fungi.</title>
        <authorList>
            <person name="Stajich J.E."/>
            <person name="Amses K."/>
            <person name="Simmons R."/>
            <person name="Seto K."/>
            <person name="Myers J."/>
            <person name="Bonds A."/>
            <person name="Quandt C.A."/>
            <person name="Barry K."/>
            <person name="Liu P."/>
            <person name="Grigoriev I."/>
            <person name="Longcore J.E."/>
            <person name="James T.Y."/>
        </authorList>
    </citation>
    <scope>NUCLEOTIDE SEQUENCE</scope>
    <source>
        <strain evidence="9">JEL0513</strain>
    </source>
</reference>
<comment type="similarity">
    <text evidence="2">Belongs to the major facilitator superfamily. Sugar transporter (TC 2.A.1.1) family.</text>
</comment>
<dbReference type="Pfam" id="PF00083">
    <property type="entry name" value="Sugar_tr"/>
    <property type="match status" value="1"/>
</dbReference>
<feature type="transmembrane region" description="Helical" evidence="7">
    <location>
        <begin position="53"/>
        <end position="77"/>
    </location>
</feature>
<sequence>GMTGQTALNNYSSQIYLTIFSANSVAIINVANAVCGTLFTINSTFLVDRVGRIKLFVVGALGMAICCAGAAIVYDLAPDKTSFNLGVQLVTILFTFVFFFKPTWGATSWVYIAEIFPIVVRAQAVGIAVQSQNVANLIMGQIFPILFSAMQFNVFFLFMGINLLLGIVVCFFPETRGVALEEMDTLFDDVSDTDSTRGFKIGDDEMQLKELKD</sequence>
<feature type="domain" description="Major facilitator superfamily (MFS) profile" evidence="8">
    <location>
        <begin position="1"/>
        <end position="177"/>
    </location>
</feature>
<evidence type="ECO:0000313" key="9">
    <source>
        <dbReference type="EMBL" id="KAJ3089233.1"/>
    </source>
</evidence>
<dbReference type="GO" id="GO:0005351">
    <property type="term" value="F:carbohydrate:proton symporter activity"/>
    <property type="evidence" value="ECO:0007669"/>
    <property type="project" value="TreeGrafter"/>
</dbReference>
<evidence type="ECO:0000256" key="4">
    <source>
        <dbReference type="ARBA" id="ARBA00022692"/>
    </source>
</evidence>
<comment type="subcellular location">
    <subcellularLocation>
        <location evidence="1">Membrane</location>
        <topology evidence="1">Multi-pass membrane protein</topology>
    </subcellularLocation>
</comment>
<dbReference type="InterPro" id="IPR003663">
    <property type="entry name" value="Sugar/inositol_transpt"/>
</dbReference>
<dbReference type="EMBL" id="JADGJH010003714">
    <property type="protein sequence ID" value="KAJ3089233.1"/>
    <property type="molecule type" value="Genomic_DNA"/>
</dbReference>
<feature type="transmembrane region" description="Helical" evidence="7">
    <location>
        <begin position="83"/>
        <end position="100"/>
    </location>
</feature>
<protein>
    <recommendedName>
        <fullName evidence="8">Major facilitator superfamily (MFS) profile domain-containing protein</fullName>
    </recommendedName>
</protein>
<evidence type="ECO:0000256" key="1">
    <source>
        <dbReference type="ARBA" id="ARBA00004141"/>
    </source>
</evidence>
<evidence type="ECO:0000256" key="5">
    <source>
        <dbReference type="ARBA" id="ARBA00022989"/>
    </source>
</evidence>
<keyword evidence="5 7" id="KW-1133">Transmembrane helix</keyword>
<dbReference type="AlphaFoldDB" id="A0AAD5SNV1"/>
<keyword evidence="4 7" id="KW-0812">Transmembrane</keyword>
<dbReference type="SUPFAM" id="SSF103473">
    <property type="entry name" value="MFS general substrate transporter"/>
    <property type="match status" value="1"/>
</dbReference>
<accession>A0AAD5SNV1</accession>
<feature type="transmembrane region" description="Helical" evidence="7">
    <location>
        <begin position="109"/>
        <end position="129"/>
    </location>
</feature>
<dbReference type="InterPro" id="IPR036259">
    <property type="entry name" value="MFS_trans_sf"/>
</dbReference>
<dbReference type="PANTHER" id="PTHR48022:SF46">
    <property type="entry name" value="SUGAR TRANSPORTER, PUTATIVE (AFU_ORTHOLOGUE AFUA_1G11830)-RELATED"/>
    <property type="match status" value="1"/>
</dbReference>
<name>A0AAD5SNV1_9FUNG</name>
<dbReference type="InterPro" id="IPR050360">
    <property type="entry name" value="MFS_Sugar_Transporters"/>
</dbReference>
<dbReference type="PANTHER" id="PTHR48022">
    <property type="entry name" value="PLASTIDIC GLUCOSE TRANSPORTER 4"/>
    <property type="match status" value="1"/>
</dbReference>
<dbReference type="GO" id="GO:0016020">
    <property type="term" value="C:membrane"/>
    <property type="evidence" value="ECO:0007669"/>
    <property type="project" value="UniProtKB-SubCell"/>
</dbReference>
<dbReference type="InterPro" id="IPR005828">
    <property type="entry name" value="MFS_sugar_transport-like"/>
</dbReference>
<feature type="transmembrane region" description="Helical" evidence="7">
    <location>
        <begin position="15"/>
        <end position="41"/>
    </location>
</feature>
<organism evidence="9 10">
    <name type="scientific">Physocladia obscura</name>
    <dbReference type="NCBI Taxonomy" id="109957"/>
    <lineage>
        <taxon>Eukaryota</taxon>
        <taxon>Fungi</taxon>
        <taxon>Fungi incertae sedis</taxon>
        <taxon>Chytridiomycota</taxon>
        <taxon>Chytridiomycota incertae sedis</taxon>
        <taxon>Chytridiomycetes</taxon>
        <taxon>Chytridiales</taxon>
        <taxon>Chytriomycetaceae</taxon>
        <taxon>Physocladia</taxon>
    </lineage>
</organism>
<feature type="non-terminal residue" evidence="9">
    <location>
        <position position="1"/>
    </location>
</feature>
<evidence type="ECO:0000313" key="10">
    <source>
        <dbReference type="Proteomes" id="UP001211907"/>
    </source>
</evidence>